<evidence type="ECO:0000256" key="2">
    <source>
        <dbReference type="ARBA" id="ARBA00023125"/>
    </source>
</evidence>
<dbReference type="InterPro" id="IPR046335">
    <property type="entry name" value="LacI/GalR-like_sensor"/>
</dbReference>
<dbReference type="Gene3D" id="1.10.260.40">
    <property type="entry name" value="lambda repressor-like DNA-binding domains"/>
    <property type="match status" value="1"/>
</dbReference>
<proteinExistence type="predicted"/>
<dbReference type="CDD" id="cd01392">
    <property type="entry name" value="HTH_LacI"/>
    <property type="match status" value="1"/>
</dbReference>
<dbReference type="CDD" id="cd06285">
    <property type="entry name" value="PBP1_LacI-like"/>
    <property type="match status" value="1"/>
</dbReference>
<accession>A0ABV3VE50</accession>
<sequence>MEGVDGGAIDTSGGLCPNVRAERSGYTAPCCASLSRGEGTANRKTGVGKSKQATLQSIADDLGLHVSTVARVLNGMREGERAASGATAERIRQRAAEVNYRPNPHAASLRTKRTNLVGVLVPRLSDVVLATVYEGIESGAAERGLTAFVANTQDSPDDQRKRIEMMLDRRVDGLILGDARADDHTVLEELTRREVPFVLVNRSVAGYPAATCDNYLGGRLAAEHLLELGHRRVGVIAGLAHASTGIDRPAGFVDRFREAGVEVPAENIVYSGLDSNGGHLAADRMLDGASPPTALFAVNDFAAIGAAGSIRNHGLRVGADVSLIGFNNIALTAEMHVPLTSIESHAFDMGRDALGLLAELLAGKNAGQCRTKPVLVARDSTRRCGAG</sequence>
<dbReference type="PROSITE" id="PS50932">
    <property type="entry name" value="HTH_LACI_2"/>
    <property type="match status" value="1"/>
</dbReference>
<evidence type="ECO:0000256" key="3">
    <source>
        <dbReference type="ARBA" id="ARBA00023163"/>
    </source>
</evidence>
<reference evidence="5 6" key="1">
    <citation type="submission" date="2024-04" db="EMBL/GenBank/DDBJ databases">
        <title>Genomic Markers of Mycobacteria.</title>
        <authorList>
            <person name="Soliman M.S."/>
            <person name="Elkholy A."/>
            <person name="Soliman N.S."/>
            <person name="Abbas A."/>
            <person name="Khayrat S."/>
            <person name="Shawky S."/>
        </authorList>
    </citation>
    <scope>NUCLEOTIDE SEQUENCE [LARGE SCALE GENOMIC DNA]</scope>
    <source>
        <strain evidence="5 6">Egy-CU-AM5</strain>
    </source>
</reference>
<organism evidence="5 6">
    <name type="scientific">Mycolicibacterium porcinum</name>
    <dbReference type="NCBI Taxonomy" id="39693"/>
    <lineage>
        <taxon>Bacteria</taxon>
        <taxon>Bacillati</taxon>
        <taxon>Actinomycetota</taxon>
        <taxon>Actinomycetes</taxon>
        <taxon>Mycobacteriales</taxon>
        <taxon>Mycobacteriaceae</taxon>
        <taxon>Mycolicibacterium</taxon>
    </lineage>
</organism>
<dbReference type="SMART" id="SM00354">
    <property type="entry name" value="HTH_LACI"/>
    <property type="match status" value="1"/>
</dbReference>
<feature type="domain" description="HTH lacI-type" evidence="4">
    <location>
        <begin position="53"/>
        <end position="111"/>
    </location>
</feature>
<keyword evidence="6" id="KW-1185">Reference proteome</keyword>
<dbReference type="PANTHER" id="PTHR30146:SF109">
    <property type="entry name" value="HTH-TYPE TRANSCRIPTIONAL REGULATOR GALS"/>
    <property type="match status" value="1"/>
</dbReference>
<name>A0ABV3VE50_9MYCO</name>
<dbReference type="Proteomes" id="UP001558474">
    <property type="component" value="Unassembled WGS sequence"/>
</dbReference>
<evidence type="ECO:0000259" key="4">
    <source>
        <dbReference type="PROSITE" id="PS50932"/>
    </source>
</evidence>
<dbReference type="Pfam" id="PF13377">
    <property type="entry name" value="Peripla_BP_3"/>
    <property type="match status" value="1"/>
</dbReference>
<dbReference type="InterPro" id="IPR000843">
    <property type="entry name" value="HTH_LacI"/>
</dbReference>
<dbReference type="RefSeq" id="WP_368573297.1">
    <property type="nucleotide sequence ID" value="NZ_JBDLOU010000030.1"/>
</dbReference>
<dbReference type="EMBL" id="JBDLOU010000030">
    <property type="protein sequence ID" value="MEX3739698.1"/>
    <property type="molecule type" value="Genomic_DNA"/>
</dbReference>
<keyword evidence="1" id="KW-0805">Transcription regulation</keyword>
<dbReference type="Gene3D" id="3.40.50.2300">
    <property type="match status" value="2"/>
</dbReference>
<evidence type="ECO:0000313" key="5">
    <source>
        <dbReference type="EMBL" id="MEX3739698.1"/>
    </source>
</evidence>
<comment type="caution">
    <text evidence="5">The sequence shown here is derived from an EMBL/GenBank/DDBJ whole genome shotgun (WGS) entry which is preliminary data.</text>
</comment>
<dbReference type="SUPFAM" id="SSF53822">
    <property type="entry name" value="Periplasmic binding protein-like I"/>
    <property type="match status" value="1"/>
</dbReference>
<dbReference type="PANTHER" id="PTHR30146">
    <property type="entry name" value="LACI-RELATED TRANSCRIPTIONAL REPRESSOR"/>
    <property type="match status" value="1"/>
</dbReference>
<keyword evidence="3" id="KW-0804">Transcription</keyword>
<dbReference type="SUPFAM" id="SSF47413">
    <property type="entry name" value="lambda repressor-like DNA-binding domains"/>
    <property type="match status" value="1"/>
</dbReference>
<gene>
    <name evidence="5" type="ORF">ABFW12_15830</name>
</gene>
<evidence type="ECO:0000313" key="6">
    <source>
        <dbReference type="Proteomes" id="UP001558474"/>
    </source>
</evidence>
<keyword evidence="2" id="KW-0238">DNA-binding</keyword>
<dbReference type="InterPro" id="IPR028082">
    <property type="entry name" value="Peripla_BP_I"/>
</dbReference>
<protein>
    <submittedName>
        <fullName evidence="5">Substrate-binding domain-containing protein</fullName>
    </submittedName>
</protein>
<dbReference type="InterPro" id="IPR010982">
    <property type="entry name" value="Lambda_DNA-bd_dom_sf"/>
</dbReference>
<evidence type="ECO:0000256" key="1">
    <source>
        <dbReference type="ARBA" id="ARBA00023015"/>
    </source>
</evidence>